<keyword evidence="1 2" id="KW-0238">DNA-binding</keyword>
<dbReference type="Gene3D" id="1.10.357.10">
    <property type="entry name" value="Tetracycline Repressor, domain 2"/>
    <property type="match status" value="1"/>
</dbReference>
<dbReference type="EMBL" id="NXLQ01000001">
    <property type="protein sequence ID" value="RDU67494.1"/>
    <property type="molecule type" value="Genomic_DNA"/>
</dbReference>
<comment type="caution">
    <text evidence="4">The sequence shown here is derived from an EMBL/GenBank/DDBJ whole genome shotgun (WGS) entry which is preliminary data.</text>
</comment>
<dbReference type="Gene3D" id="1.10.10.60">
    <property type="entry name" value="Homeodomain-like"/>
    <property type="match status" value="1"/>
</dbReference>
<evidence type="ECO:0000313" key="5">
    <source>
        <dbReference type="Proteomes" id="UP000256379"/>
    </source>
</evidence>
<dbReference type="InterPro" id="IPR009057">
    <property type="entry name" value="Homeodomain-like_sf"/>
</dbReference>
<dbReference type="InterPro" id="IPR036271">
    <property type="entry name" value="Tet_transcr_reg_TetR-rel_C_sf"/>
</dbReference>
<dbReference type="InterPro" id="IPR001647">
    <property type="entry name" value="HTH_TetR"/>
</dbReference>
<evidence type="ECO:0000256" key="2">
    <source>
        <dbReference type="PROSITE-ProRule" id="PRU00335"/>
    </source>
</evidence>
<dbReference type="InterPro" id="IPR050109">
    <property type="entry name" value="HTH-type_TetR-like_transc_reg"/>
</dbReference>
<sequence length="198" mass="22822">MAKNSKKAIIVVATELFSAKGYEATSTREITQKANVNLSMIAYYFKNKEGLYRAILEECLNPILDFINESEKQGLSPIAFLESYTNFIQSHLQKIPIFLFMNEFGRPKHFTQDILQRYTLKVHTFFGNLLQKGIEQGDFRSDINITYTLIAFVGMLNFYVVNKKAIDTHTQNISETNETDYFAHVYEILLHGIKNNAK</sequence>
<name>A0A3D8ISA6_9HELI</name>
<protein>
    <recommendedName>
        <fullName evidence="3">HTH tetR-type domain-containing protein</fullName>
    </recommendedName>
</protein>
<organism evidence="4 5">
    <name type="scientific">Helicobacter didelphidarum</name>
    <dbReference type="NCBI Taxonomy" id="2040648"/>
    <lineage>
        <taxon>Bacteria</taxon>
        <taxon>Pseudomonadati</taxon>
        <taxon>Campylobacterota</taxon>
        <taxon>Epsilonproteobacteria</taxon>
        <taxon>Campylobacterales</taxon>
        <taxon>Helicobacteraceae</taxon>
        <taxon>Helicobacter</taxon>
    </lineage>
</organism>
<keyword evidence="5" id="KW-1185">Reference proteome</keyword>
<dbReference type="OrthoDB" id="9790413at2"/>
<feature type="DNA-binding region" description="H-T-H motif" evidence="2">
    <location>
        <begin position="26"/>
        <end position="45"/>
    </location>
</feature>
<proteinExistence type="predicted"/>
<dbReference type="PROSITE" id="PS50977">
    <property type="entry name" value="HTH_TETR_2"/>
    <property type="match status" value="1"/>
</dbReference>
<dbReference type="Pfam" id="PF00440">
    <property type="entry name" value="TetR_N"/>
    <property type="match status" value="1"/>
</dbReference>
<evidence type="ECO:0000259" key="3">
    <source>
        <dbReference type="PROSITE" id="PS50977"/>
    </source>
</evidence>
<dbReference type="PANTHER" id="PTHR30328">
    <property type="entry name" value="TRANSCRIPTIONAL REPRESSOR"/>
    <property type="match status" value="1"/>
</dbReference>
<evidence type="ECO:0000313" key="4">
    <source>
        <dbReference type="EMBL" id="RDU67494.1"/>
    </source>
</evidence>
<dbReference type="PANTHER" id="PTHR30328:SF54">
    <property type="entry name" value="HTH-TYPE TRANSCRIPTIONAL REPRESSOR SCO4008"/>
    <property type="match status" value="1"/>
</dbReference>
<dbReference type="Proteomes" id="UP000256379">
    <property type="component" value="Unassembled WGS sequence"/>
</dbReference>
<reference evidence="4 5" key="1">
    <citation type="submission" date="2018-04" db="EMBL/GenBank/DDBJ databases">
        <title>Novel Campyloabacter and Helicobacter Species and Strains.</title>
        <authorList>
            <person name="Mannion A.J."/>
            <person name="Shen Z."/>
            <person name="Fox J.G."/>
        </authorList>
    </citation>
    <scope>NUCLEOTIDE SEQUENCE [LARGE SCALE GENOMIC DNA]</scope>
    <source>
        <strain evidence="4 5">MIT 17-337</strain>
    </source>
</reference>
<accession>A0A3D8ISA6</accession>
<evidence type="ECO:0000256" key="1">
    <source>
        <dbReference type="ARBA" id="ARBA00023125"/>
    </source>
</evidence>
<dbReference type="SUPFAM" id="SSF48498">
    <property type="entry name" value="Tetracyclin repressor-like, C-terminal domain"/>
    <property type="match status" value="1"/>
</dbReference>
<dbReference type="PRINTS" id="PR00455">
    <property type="entry name" value="HTHTETR"/>
</dbReference>
<gene>
    <name evidence="4" type="ORF">CQA53_00230</name>
</gene>
<feature type="domain" description="HTH tetR-type" evidence="3">
    <location>
        <begin position="3"/>
        <end position="63"/>
    </location>
</feature>
<dbReference type="GO" id="GO:0003677">
    <property type="term" value="F:DNA binding"/>
    <property type="evidence" value="ECO:0007669"/>
    <property type="project" value="UniProtKB-UniRule"/>
</dbReference>
<dbReference type="RefSeq" id="WP_115542022.1">
    <property type="nucleotide sequence ID" value="NZ_NXLQ01000001.1"/>
</dbReference>
<dbReference type="AlphaFoldDB" id="A0A3D8ISA6"/>
<dbReference type="SUPFAM" id="SSF46689">
    <property type="entry name" value="Homeodomain-like"/>
    <property type="match status" value="1"/>
</dbReference>